<name>A0A0A9BT29_ARUDO</name>
<organism evidence="1">
    <name type="scientific">Arundo donax</name>
    <name type="common">Giant reed</name>
    <name type="synonym">Donax arundinaceus</name>
    <dbReference type="NCBI Taxonomy" id="35708"/>
    <lineage>
        <taxon>Eukaryota</taxon>
        <taxon>Viridiplantae</taxon>
        <taxon>Streptophyta</taxon>
        <taxon>Embryophyta</taxon>
        <taxon>Tracheophyta</taxon>
        <taxon>Spermatophyta</taxon>
        <taxon>Magnoliopsida</taxon>
        <taxon>Liliopsida</taxon>
        <taxon>Poales</taxon>
        <taxon>Poaceae</taxon>
        <taxon>PACMAD clade</taxon>
        <taxon>Arundinoideae</taxon>
        <taxon>Arundineae</taxon>
        <taxon>Arundo</taxon>
    </lineage>
</organism>
<dbReference type="EMBL" id="GBRH01230726">
    <property type="protein sequence ID" value="JAD67169.1"/>
    <property type="molecule type" value="Transcribed_RNA"/>
</dbReference>
<reference evidence="1" key="2">
    <citation type="journal article" date="2015" name="Data Brief">
        <title>Shoot transcriptome of the giant reed, Arundo donax.</title>
        <authorList>
            <person name="Barrero R.A."/>
            <person name="Guerrero F.D."/>
            <person name="Moolhuijzen P."/>
            <person name="Goolsby J.A."/>
            <person name="Tidwell J."/>
            <person name="Bellgard S.E."/>
            <person name="Bellgard M.I."/>
        </authorList>
    </citation>
    <scope>NUCLEOTIDE SEQUENCE</scope>
    <source>
        <tissue evidence="1">Shoot tissue taken approximately 20 cm above the soil surface</tissue>
    </source>
</reference>
<accession>A0A0A9BT29</accession>
<sequence>MPPVSYQQRHQGTSETMSMNAERFLCEAWLLATRCTVPLMRQHHHPQSMK</sequence>
<protein>
    <submittedName>
        <fullName evidence="1">Uncharacterized protein</fullName>
    </submittedName>
</protein>
<evidence type="ECO:0000313" key="1">
    <source>
        <dbReference type="EMBL" id="JAD67169.1"/>
    </source>
</evidence>
<proteinExistence type="predicted"/>
<reference evidence="1" key="1">
    <citation type="submission" date="2014-09" db="EMBL/GenBank/DDBJ databases">
        <authorList>
            <person name="Magalhaes I.L.F."/>
            <person name="Oliveira U."/>
            <person name="Santos F.R."/>
            <person name="Vidigal T.H.D.A."/>
            <person name="Brescovit A.D."/>
            <person name="Santos A.J."/>
        </authorList>
    </citation>
    <scope>NUCLEOTIDE SEQUENCE</scope>
    <source>
        <tissue evidence="1">Shoot tissue taken approximately 20 cm above the soil surface</tissue>
    </source>
</reference>
<dbReference type="AlphaFoldDB" id="A0A0A9BT29"/>